<dbReference type="Proteomes" id="UP000664096">
    <property type="component" value="Unassembled WGS sequence"/>
</dbReference>
<comment type="caution">
    <text evidence="6">The sequence shown here is derived from an EMBL/GenBank/DDBJ whole genome shotgun (WGS) entry which is preliminary data.</text>
</comment>
<dbReference type="Gene3D" id="1.20.120.1630">
    <property type="match status" value="1"/>
</dbReference>
<organism evidence="6 7">
    <name type="scientific">Roseibium aggregatum</name>
    <dbReference type="NCBI Taxonomy" id="187304"/>
    <lineage>
        <taxon>Bacteria</taxon>
        <taxon>Pseudomonadati</taxon>
        <taxon>Pseudomonadota</taxon>
        <taxon>Alphaproteobacteria</taxon>
        <taxon>Hyphomicrobiales</taxon>
        <taxon>Stappiaceae</taxon>
        <taxon>Roseibium</taxon>
    </lineage>
</organism>
<comment type="subcellular location">
    <subcellularLocation>
        <location evidence="1">Endomembrane system</location>
        <topology evidence="1">Multi-pass membrane protein</topology>
    </subcellularLocation>
</comment>
<keyword evidence="3 5" id="KW-1133">Transmembrane helix</keyword>
<gene>
    <name evidence="6" type="ORF">JF539_05240</name>
</gene>
<dbReference type="PANTHER" id="PTHR12714:SF24">
    <property type="entry name" value="SLR1182 PROTEIN"/>
    <property type="match status" value="1"/>
</dbReference>
<reference evidence="6" key="1">
    <citation type="submission" date="2020-12" db="EMBL/GenBank/DDBJ databases">
        <title>Oil enriched cultivation method for isolating marine PHA-producing bacteria.</title>
        <authorList>
            <person name="Zheng W."/>
            <person name="Yu S."/>
            <person name="Huang Y."/>
        </authorList>
    </citation>
    <scope>NUCLEOTIDE SEQUENCE</scope>
    <source>
        <strain evidence="6">SY-2-12</strain>
    </source>
</reference>
<proteinExistence type="predicted"/>
<dbReference type="RefSeq" id="WP_207139274.1">
    <property type="nucleotide sequence ID" value="NZ_JAEKJZ010000001.1"/>
</dbReference>
<dbReference type="EMBL" id="JAEKJZ010000001">
    <property type="protein sequence ID" value="MBN9669733.1"/>
    <property type="molecule type" value="Genomic_DNA"/>
</dbReference>
<sequence>MQLKVPPGIVVLAAIALLFGSVRLLPQLSVAFPGQSLLALVIGIVGLVPGVQGIVAFYRRKTTFNPMSPGEATTLVTEGIYRLSRNPMYLGLLFLLLALSVYWGTLAALVIVPGFVWYMNEFQIKPEEASLRDLFGEAYEDYLTRVRRWI</sequence>
<evidence type="ECO:0000256" key="1">
    <source>
        <dbReference type="ARBA" id="ARBA00004127"/>
    </source>
</evidence>
<keyword evidence="2 5" id="KW-0812">Transmembrane</keyword>
<evidence type="ECO:0000256" key="5">
    <source>
        <dbReference type="SAM" id="Phobius"/>
    </source>
</evidence>
<feature type="transmembrane region" description="Helical" evidence="5">
    <location>
        <begin position="34"/>
        <end position="58"/>
    </location>
</feature>
<feature type="transmembrane region" description="Helical" evidence="5">
    <location>
        <begin position="92"/>
        <end position="118"/>
    </location>
</feature>
<evidence type="ECO:0000256" key="2">
    <source>
        <dbReference type="ARBA" id="ARBA00022692"/>
    </source>
</evidence>
<accession>A0A939J0X1</accession>
<evidence type="ECO:0000313" key="6">
    <source>
        <dbReference type="EMBL" id="MBN9669733.1"/>
    </source>
</evidence>
<evidence type="ECO:0000313" key="7">
    <source>
        <dbReference type="Proteomes" id="UP000664096"/>
    </source>
</evidence>
<dbReference type="PANTHER" id="PTHR12714">
    <property type="entry name" value="PROTEIN-S ISOPRENYLCYSTEINE O-METHYLTRANSFERASE"/>
    <property type="match status" value="1"/>
</dbReference>
<name>A0A939J0X1_9HYPH</name>
<keyword evidence="4 5" id="KW-0472">Membrane</keyword>
<dbReference type="Pfam" id="PF04191">
    <property type="entry name" value="PEMT"/>
    <property type="match status" value="1"/>
</dbReference>
<evidence type="ECO:0000256" key="3">
    <source>
        <dbReference type="ARBA" id="ARBA00022989"/>
    </source>
</evidence>
<dbReference type="AlphaFoldDB" id="A0A939J0X1"/>
<protein>
    <submittedName>
        <fullName evidence="6">Isoprenylcysteine carboxylmethyltransferase family protein</fullName>
    </submittedName>
</protein>
<evidence type="ECO:0000256" key="4">
    <source>
        <dbReference type="ARBA" id="ARBA00023136"/>
    </source>
</evidence>
<dbReference type="GO" id="GO:0012505">
    <property type="term" value="C:endomembrane system"/>
    <property type="evidence" value="ECO:0007669"/>
    <property type="project" value="UniProtKB-SubCell"/>
</dbReference>
<dbReference type="InterPro" id="IPR007318">
    <property type="entry name" value="Phopholipid_MeTrfase"/>
</dbReference>
<dbReference type="GO" id="GO:0016740">
    <property type="term" value="F:transferase activity"/>
    <property type="evidence" value="ECO:0007669"/>
    <property type="project" value="UniProtKB-ARBA"/>
</dbReference>